<comment type="caution">
    <text evidence="2">The sequence shown here is derived from an EMBL/GenBank/DDBJ whole genome shotgun (WGS) entry which is preliminary data.</text>
</comment>
<proteinExistence type="predicted"/>
<evidence type="ECO:0000313" key="3">
    <source>
        <dbReference type="Proteomes" id="UP000190648"/>
    </source>
</evidence>
<keyword evidence="3" id="KW-1185">Reference proteome</keyword>
<evidence type="ECO:0000313" key="2">
    <source>
        <dbReference type="EMBL" id="OPJ90190.1"/>
    </source>
</evidence>
<reference evidence="2 3" key="1">
    <citation type="submission" date="2016-02" db="EMBL/GenBank/DDBJ databases">
        <title>Band-tailed pigeon sequencing and assembly.</title>
        <authorList>
            <person name="Soares A.E."/>
            <person name="Novak B.J."/>
            <person name="Rice E.S."/>
            <person name="O'Connell B."/>
            <person name="Chang D."/>
            <person name="Weber S."/>
            <person name="Shapiro B."/>
        </authorList>
    </citation>
    <scope>NUCLEOTIDE SEQUENCE [LARGE SCALE GENOMIC DNA]</scope>
    <source>
        <strain evidence="2">BTP2013</strain>
        <tissue evidence="2">Blood</tissue>
    </source>
</reference>
<accession>A0A1V4L0G0</accession>
<sequence length="75" mass="8430">MLFCSVSLSEHAACWQRRRNTNFYFSGRERQRVMVPRPEVSMSLAAAAPVDIGSSPTARSQRMVHQVPGASFSMR</sequence>
<dbReference type="EMBL" id="LSYS01000429">
    <property type="protein sequence ID" value="OPJ90190.1"/>
    <property type="molecule type" value="Genomic_DNA"/>
</dbReference>
<evidence type="ECO:0000256" key="1">
    <source>
        <dbReference type="SAM" id="MobiDB-lite"/>
    </source>
</evidence>
<gene>
    <name evidence="2" type="ORF">AV530_014790</name>
</gene>
<name>A0A1V4L0G0_PATFA</name>
<protein>
    <submittedName>
        <fullName evidence="2">Uncharacterized protein</fullName>
    </submittedName>
</protein>
<dbReference type="Proteomes" id="UP000190648">
    <property type="component" value="Unassembled WGS sequence"/>
</dbReference>
<organism evidence="2 3">
    <name type="scientific">Patagioenas fasciata monilis</name>
    <dbReference type="NCBI Taxonomy" id="372326"/>
    <lineage>
        <taxon>Eukaryota</taxon>
        <taxon>Metazoa</taxon>
        <taxon>Chordata</taxon>
        <taxon>Craniata</taxon>
        <taxon>Vertebrata</taxon>
        <taxon>Euteleostomi</taxon>
        <taxon>Archelosauria</taxon>
        <taxon>Archosauria</taxon>
        <taxon>Dinosauria</taxon>
        <taxon>Saurischia</taxon>
        <taxon>Theropoda</taxon>
        <taxon>Coelurosauria</taxon>
        <taxon>Aves</taxon>
        <taxon>Neognathae</taxon>
        <taxon>Neoaves</taxon>
        <taxon>Columbimorphae</taxon>
        <taxon>Columbiformes</taxon>
        <taxon>Columbidae</taxon>
        <taxon>Patagioenas</taxon>
    </lineage>
</organism>
<dbReference type="AlphaFoldDB" id="A0A1V4L0G0"/>
<feature type="region of interest" description="Disordered" evidence="1">
    <location>
        <begin position="55"/>
        <end position="75"/>
    </location>
</feature>